<dbReference type="EMBL" id="NIDE01000017">
    <property type="protein sequence ID" value="OWK35748.1"/>
    <property type="molecule type" value="Genomic_DNA"/>
</dbReference>
<proteinExistence type="predicted"/>
<reference evidence="2" key="1">
    <citation type="submission" date="2017-06" db="EMBL/GenBank/DDBJ databases">
        <title>Genome analysis of Fimbriiglobus ruber SP5, the first member of the order Planctomycetales with confirmed chitinolytic capability.</title>
        <authorList>
            <person name="Ravin N.V."/>
            <person name="Rakitin A.L."/>
            <person name="Ivanova A.A."/>
            <person name="Beletsky A.V."/>
            <person name="Kulichevskaya I.S."/>
            <person name="Mardanov A.V."/>
            <person name="Dedysh S.N."/>
        </authorList>
    </citation>
    <scope>NUCLEOTIDE SEQUENCE [LARGE SCALE GENOMIC DNA]</scope>
    <source>
        <strain evidence="2">SP5</strain>
    </source>
</reference>
<sequence>MGCQKEIATTIRAEGGDYLLAVKDNQPHLRADLEALFDHALEQEFASGTWDGFAKEETNRGRAEMRQCWVLTNVEDLEGIRDRALWTDLKSVIVVVSERGVGGRVRPRPAFTSVAGWPRPGNSPDGRGIIGALRTPSQTTGEATTCARSGGPVTIALEALLALAAWCDQRPGHGGTPCPTTTPSSVPPSLAPPAAIWAQLPPERRRQLQRLLADLLARPILTDVPPLREARHDRHPA</sequence>
<dbReference type="InterPro" id="IPR047647">
    <property type="entry name" value="ISAs1_transpos"/>
</dbReference>
<dbReference type="Proteomes" id="UP000214646">
    <property type="component" value="Unassembled WGS sequence"/>
</dbReference>
<gene>
    <name evidence="1" type="ORF">FRUB_08311</name>
</gene>
<dbReference type="PANTHER" id="PTHR30298">
    <property type="entry name" value="H REPEAT-ASSOCIATED PREDICTED TRANSPOSASE"/>
    <property type="match status" value="1"/>
</dbReference>
<accession>A0A225DB33</accession>
<evidence type="ECO:0000313" key="1">
    <source>
        <dbReference type="EMBL" id="OWK35748.1"/>
    </source>
</evidence>
<organism evidence="1 2">
    <name type="scientific">Fimbriiglobus ruber</name>
    <dbReference type="NCBI Taxonomy" id="1908690"/>
    <lineage>
        <taxon>Bacteria</taxon>
        <taxon>Pseudomonadati</taxon>
        <taxon>Planctomycetota</taxon>
        <taxon>Planctomycetia</taxon>
        <taxon>Gemmatales</taxon>
        <taxon>Gemmataceae</taxon>
        <taxon>Fimbriiglobus</taxon>
    </lineage>
</organism>
<evidence type="ECO:0000313" key="2">
    <source>
        <dbReference type="Proteomes" id="UP000214646"/>
    </source>
</evidence>
<keyword evidence="2" id="KW-1185">Reference proteome</keyword>
<dbReference type="PANTHER" id="PTHR30298:SF0">
    <property type="entry name" value="PROTEIN YBFL-RELATED"/>
    <property type="match status" value="1"/>
</dbReference>
<protein>
    <submittedName>
        <fullName evidence="1">Mobile element protein</fullName>
    </submittedName>
</protein>
<dbReference type="InterPro" id="IPR051698">
    <property type="entry name" value="Transposase_11-like"/>
</dbReference>
<dbReference type="NCBIfam" id="NF033564">
    <property type="entry name" value="transpos_ISAs1"/>
    <property type="match status" value="1"/>
</dbReference>
<name>A0A225DB33_9BACT</name>
<comment type="caution">
    <text evidence="1">The sequence shown here is derived from an EMBL/GenBank/DDBJ whole genome shotgun (WGS) entry which is preliminary data.</text>
</comment>
<dbReference type="AlphaFoldDB" id="A0A225DB33"/>